<reference evidence="4 5" key="1">
    <citation type="submission" date="2017-07" db="EMBL/GenBank/DDBJ databases">
        <title>Draft genome sequence of aerobic hyperthermophilic archaea, Pyrobaculum aerophilum YKB31 and YKB32.</title>
        <authorList>
            <person name="Mochizuki T."/>
            <person name="Berliner A.J."/>
            <person name="Yoshida-Takashima Y."/>
            <person name="Takaki Y."/>
            <person name="Nunoura T."/>
            <person name="Takai K."/>
        </authorList>
    </citation>
    <scope>NUCLEOTIDE SEQUENCE [LARGE SCALE GENOMIC DNA]</scope>
    <source>
        <strain evidence="2 5">YKB31</strain>
        <strain evidence="3 4">YKB32</strain>
    </source>
</reference>
<dbReference type="OrthoDB" id="386077at2157"/>
<feature type="transmembrane region" description="Helical" evidence="1">
    <location>
        <begin position="190"/>
        <end position="206"/>
    </location>
</feature>
<evidence type="ECO:0000256" key="1">
    <source>
        <dbReference type="SAM" id="Phobius"/>
    </source>
</evidence>
<name>A0A371R5Z4_9CREN</name>
<evidence type="ECO:0000313" key="3">
    <source>
        <dbReference type="EMBL" id="RFA99508.1"/>
    </source>
</evidence>
<sequence>MKAAKLRFSFIFSASSLSVVLFLLYALLTAGTPASAHGFTAQTNTTQNVKWENSITYDRSVIHYRRTSGNATAPLIVNSSVYGLCRDIWRVNFTSWLICRVRSENLTIVPFSARAVEAEYKTSEAGGTAARLPWWILAVGSAGVLTYIYGLYMSLTCKGALCKWNRFKALLPLSIATILTSIAMSWQSPVFSALLAPGVWTAWRYYSLKRRLRIWLNTTLT</sequence>
<organism evidence="3 4">
    <name type="scientific">Pyrobaculum aerophilum</name>
    <dbReference type="NCBI Taxonomy" id="13773"/>
    <lineage>
        <taxon>Archaea</taxon>
        <taxon>Thermoproteota</taxon>
        <taxon>Thermoprotei</taxon>
        <taxon>Thermoproteales</taxon>
        <taxon>Thermoproteaceae</taxon>
        <taxon>Pyrobaculum</taxon>
    </lineage>
</organism>
<feature type="transmembrane region" description="Helical" evidence="1">
    <location>
        <begin position="167"/>
        <end position="184"/>
    </location>
</feature>
<evidence type="ECO:0000313" key="2">
    <source>
        <dbReference type="EMBL" id="RFA97695.1"/>
    </source>
</evidence>
<accession>A0A371R5Z4</accession>
<evidence type="ECO:0000313" key="4">
    <source>
        <dbReference type="Proteomes" id="UP000256877"/>
    </source>
</evidence>
<feature type="transmembrane region" description="Helical" evidence="1">
    <location>
        <begin position="132"/>
        <end position="155"/>
    </location>
</feature>
<keyword evidence="1" id="KW-0472">Membrane</keyword>
<dbReference type="RefSeq" id="WP_116420527.1">
    <property type="nucleotide sequence ID" value="NZ_NMUE01000004.1"/>
</dbReference>
<dbReference type="AlphaFoldDB" id="A0A371R5Z4"/>
<gene>
    <name evidence="2" type="ORF">CGL51_02180</name>
    <name evidence="3" type="ORF">CGL52_02945</name>
</gene>
<dbReference type="Proteomes" id="UP000257123">
    <property type="component" value="Unassembled WGS sequence"/>
</dbReference>
<keyword evidence="1" id="KW-0812">Transmembrane</keyword>
<proteinExistence type="predicted"/>
<dbReference type="Proteomes" id="UP000256877">
    <property type="component" value="Unassembled WGS sequence"/>
</dbReference>
<comment type="caution">
    <text evidence="3">The sequence shown here is derived from an EMBL/GenBank/DDBJ whole genome shotgun (WGS) entry which is preliminary data.</text>
</comment>
<protein>
    <submittedName>
        <fullName evidence="3">Uncharacterized protein</fullName>
    </submittedName>
</protein>
<dbReference type="EMBL" id="NMUF01000005">
    <property type="protein sequence ID" value="RFA99508.1"/>
    <property type="molecule type" value="Genomic_DNA"/>
</dbReference>
<keyword evidence="1" id="KW-1133">Transmembrane helix</keyword>
<evidence type="ECO:0000313" key="5">
    <source>
        <dbReference type="Proteomes" id="UP000257123"/>
    </source>
</evidence>
<dbReference type="EMBL" id="NMUE01000004">
    <property type="protein sequence ID" value="RFA97695.1"/>
    <property type="molecule type" value="Genomic_DNA"/>
</dbReference>